<evidence type="ECO:0000259" key="15">
    <source>
        <dbReference type="Pfam" id="PF00511"/>
    </source>
</evidence>
<feature type="domain" description="Papillomavirus E2 N-terminal" evidence="14">
    <location>
        <begin position="6"/>
        <end position="202"/>
    </location>
</feature>
<evidence type="ECO:0000256" key="5">
    <source>
        <dbReference type="ARBA" id="ARBA00022553"/>
    </source>
</evidence>
<feature type="region of interest" description="DNA-binding domain" evidence="12">
    <location>
        <begin position="312"/>
        <end position="396"/>
    </location>
</feature>
<dbReference type="HAMAP" id="MF_04001">
    <property type="entry name" value="PPV_E2"/>
    <property type="match status" value="1"/>
</dbReference>
<evidence type="ECO:0000256" key="3">
    <source>
        <dbReference type="ARBA" id="ARBA00022491"/>
    </source>
</evidence>
<evidence type="ECO:0000256" key="10">
    <source>
        <dbReference type="ARBA" id="ARBA00023159"/>
    </source>
</evidence>
<dbReference type="Gene3D" id="2.170.200.10">
    <property type="entry name" value="Papillomavirus E2 early protein domain"/>
    <property type="match status" value="1"/>
</dbReference>
<keyword evidence="9 12" id="KW-0238">DNA-binding</keyword>
<evidence type="ECO:0000256" key="9">
    <source>
        <dbReference type="ARBA" id="ARBA00023125"/>
    </source>
</evidence>
<dbReference type="Pfam" id="PF00508">
    <property type="entry name" value="PPV_E2_N"/>
    <property type="match status" value="1"/>
</dbReference>
<dbReference type="InterPro" id="IPR001866">
    <property type="entry name" value="PPV_E2_N"/>
</dbReference>
<accession>K4MLH8</accession>
<dbReference type="SUPFAM" id="SSF54957">
    <property type="entry name" value="Viral DNA-binding domain"/>
    <property type="match status" value="1"/>
</dbReference>
<reference evidence="16 17" key="1">
    <citation type="journal article" date="2012" name="J. Virol.">
        <title>Nine complete genome sequences of cutaneous human papillomavirus genotypes isolated from healthy skin of individuals living in rural he nan province, china.</title>
        <authorList>
            <person name="Li J."/>
            <person name="Cai H."/>
            <person name="Xu Z."/>
            <person name="Wang Q."/>
            <person name="Hang D."/>
            <person name="Shen N."/>
            <person name="Liu M."/>
            <person name="Zhang C."/>
            <person name="Abliz A."/>
            <person name="Ke Y."/>
        </authorList>
    </citation>
    <scope>NUCLEOTIDE SEQUENCE [LARGE SCALE GENOMIC DNA]</scope>
    <source>
        <strain evidence="16">KC7</strain>
    </source>
</reference>
<dbReference type="GO" id="GO:0006275">
    <property type="term" value="P:regulation of DNA replication"/>
    <property type="evidence" value="ECO:0007669"/>
    <property type="project" value="UniProtKB-UniRule"/>
</dbReference>
<sequence>METPQTLADRFAAQQEKQMTLIENESTQLTDHIEYWNSVRLENVLGYYARKEGLTQLGMQPLPVLQVLEYKAKEAIKMSLLLNSLNKSEYGKEPWTLAEVSAEIVNTNPKNCFKKKPFTVTVYFDNDEQNSFPYTNWDSIYYQDDNSVWHKVHGKVDTNGLYFQEITGDIVYFALFQPDAERYGHSGQWSVKYKNTTLFTSVTSSTPGPSSTEPASQRRATTHTVSKQKTPRKRKHETDEDTDGESPSSTSSGFRLRRRRGEQGESTSRASSSRRRGGNGGAVSPEEVGSRTRTVPTQGLTRLRRLQEEARDPPIIILQGCPNTLKCFRNRVSHKHHSLYTDATTVFHWVLANCQDKKESARMLIAFTDNRQRDAFLAHVTLPKGTNHWFGSLDTL</sequence>
<evidence type="ECO:0000259" key="14">
    <source>
        <dbReference type="Pfam" id="PF00508"/>
    </source>
</evidence>
<dbReference type="InterPro" id="IPR035975">
    <property type="entry name" value="E2/EBNA1_C_sf"/>
</dbReference>
<evidence type="ECO:0000313" key="16">
    <source>
        <dbReference type="EMBL" id="AFV27137.1"/>
    </source>
</evidence>
<organism evidence="16 17">
    <name type="scientific">Human papillomavirus 165</name>
    <dbReference type="NCBI Taxonomy" id="1315266"/>
    <lineage>
        <taxon>Viruses</taxon>
        <taxon>Monodnaviria</taxon>
        <taxon>Shotokuvirae</taxon>
        <taxon>Cossaviricota</taxon>
        <taxon>Papovaviricetes</taxon>
        <taxon>Zurhausenvirales</taxon>
        <taxon>Papillomaviridae</taxon>
        <taxon>Firstpapillomavirinae</taxon>
        <taxon>Gammapapillomavirus</taxon>
        <taxon>Gammapapillomavirus 12</taxon>
    </lineage>
</organism>
<evidence type="ECO:0000256" key="7">
    <source>
        <dbReference type="ARBA" id="ARBA00022705"/>
    </source>
</evidence>
<keyword evidence="7 12" id="KW-0235">DNA replication</keyword>
<comment type="similarity">
    <text evidence="12">Belongs to the papillomaviridae E2 protein family.</text>
</comment>
<evidence type="ECO:0000256" key="11">
    <source>
        <dbReference type="ARBA" id="ARBA00023163"/>
    </source>
</evidence>
<keyword evidence="6 12" id="KW-1048">Host nucleus</keyword>
<protein>
    <recommendedName>
        <fullName evidence="12">Regulatory protein E2</fullName>
    </recommendedName>
</protein>
<dbReference type="GO" id="GO:0042025">
    <property type="term" value="C:host cell nucleus"/>
    <property type="evidence" value="ECO:0007669"/>
    <property type="project" value="UniProtKB-SubCell"/>
</dbReference>
<dbReference type="Proteomes" id="UP000154097">
    <property type="component" value="Segment"/>
</dbReference>
<feature type="compositionally biased region" description="Polar residues" evidence="13">
    <location>
        <begin position="218"/>
        <end position="228"/>
    </location>
</feature>
<feature type="region of interest" description="Disordered" evidence="13">
    <location>
        <begin position="201"/>
        <end position="306"/>
    </location>
</feature>
<evidence type="ECO:0000256" key="13">
    <source>
        <dbReference type="SAM" id="MobiDB-lite"/>
    </source>
</evidence>
<keyword evidence="4 12" id="KW-0244">Early protein</keyword>
<dbReference type="Pfam" id="PF00511">
    <property type="entry name" value="PPV_E2_C"/>
    <property type="match status" value="1"/>
</dbReference>
<dbReference type="GO" id="GO:0003677">
    <property type="term" value="F:DNA binding"/>
    <property type="evidence" value="ECO:0007669"/>
    <property type="project" value="UniProtKB-UniRule"/>
</dbReference>
<evidence type="ECO:0000313" key="17">
    <source>
        <dbReference type="Proteomes" id="UP000154097"/>
    </source>
</evidence>
<keyword evidence="5 12" id="KW-0597">Phosphoprotein</keyword>
<dbReference type="InterPro" id="IPR000427">
    <property type="entry name" value="Papillomavirus_E2_C"/>
</dbReference>
<dbReference type="GO" id="GO:0006260">
    <property type="term" value="P:DNA replication"/>
    <property type="evidence" value="ECO:0007669"/>
    <property type="project" value="UniProtKB-KW"/>
</dbReference>
<evidence type="ECO:0000256" key="4">
    <source>
        <dbReference type="ARBA" id="ARBA00022518"/>
    </source>
</evidence>
<keyword evidence="11 12" id="KW-0804">Transcription</keyword>
<keyword evidence="8 12" id="KW-0805">Transcription regulation</keyword>
<feature type="compositionally biased region" description="Low complexity" evidence="13">
    <location>
        <begin position="201"/>
        <end position="215"/>
    </location>
</feature>
<evidence type="ECO:0000256" key="1">
    <source>
        <dbReference type="ARBA" id="ARBA00004147"/>
    </source>
</evidence>
<dbReference type="GO" id="GO:0003700">
    <property type="term" value="F:DNA-binding transcription factor activity"/>
    <property type="evidence" value="ECO:0007669"/>
    <property type="project" value="UniProtKB-UniRule"/>
</dbReference>
<dbReference type="GO" id="GO:0039693">
    <property type="term" value="P:viral DNA genome replication"/>
    <property type="evidence" value="ECO:0007669"/>
    <property type="project" value="UniProtKB-UniRule"/>
</dbReference>
<dbReference type="InterPro" id="IPR042504">
    <property type="entry name" value="Regulatory_protein_E2_N_2"/>
</dbReference>
<dbReference type="SMR" id="K4MLH8"/>
<feature type="compositionally biased region" description="Polar residues" evidence="13">
    <location>
        <begin position="291"/>
        <end position="300"/>
    </location>
</feature>
<comment type="subcellular location">
    <subcellularLocation>
        <location evidence="1 12">Host nucleus</location>
    </subcellularLocation>
</comment>
<name>K4MLH8_9PAPI</name>
<evidence type="ECO:0000256" key="2">
    <source>
        <dbReference type="ARBA" id="ARBA00007794"/>
    </source>
</evidence>
<evidence type="ECO:0000256" key="6">
    <source>
        <dbReference type="ARBA" id="ARBA00022562"/>
    </source>
</evidence>
<dbReference type="SUPFAM" id="SSF51332">
    <property type="entry name" value="E2 regulatory, transactivation domain"/>
    <property type="match status" value="1"/>
</dbReference>
<evidence type="ECO:0000256" key="8">
    <source>
        <dbReference type="ARBA" id="ARBA00023015"/>
    </source>
</evidence>
<dbReference type="InterPro" id="IPR012677">
    <property type="entry name" value="Nucleotide-bd_a/b_plait_sf"/>
</dbReference>
<comment type="caution">
    <text evidence="12">Lacks conserved residue(s) required for the propagation of feature annotation.</text>
</comment>
<keyword evidence="3 12" id="KW-0678">Repressor</keyword>
<comment type="function">
    <text evidence="12">Plays a role in the initiation of viral DNA replication. A dimer of E2 interacts with a dimer of E1 in order to improve specificity of E1 DNA binding activity. Once the complex recognizes and binds DNA at specific sites, the E2 dimer is removed from DNA. E2 also regulates viral transcription through binding to the E2RE response element (5'-ACCNNNNNNGGT-3') present in multiple copies in the regulatory regions of the viral genome. Activates or represses transcription depending on E2RE's position with regards to proximal promoter elements including the TATA-box. Repression occurs by sterically hindering the assembly of the transcription initiation complex.</text>
</comment>
<proteinExistence type="inferred from homology"/>
<evidence type="ECO:0000256" key="12">
    <source>
        <dbReference type="HAMAP-Rule" id="MF_04001"/>
    </source>
</evidence>
<dbReference type="Gene3D" id="3.30.70.330">
    <property type="match status" value="1"/>
</dbReference>
<feature type="domain" description="Papillomavirus E2 C-terminal" evidence="15">
    <location>
        <begin position="314"/>
        <end position="388"/>
    </location>
</feature>
<comment type="PTM">
    <text evidence="12">Phosphorylated.</text>
</comment>
<gene>
    <name evidence="12 16" type="primary">E2</name>
</gene>
<dbReference type="InterPro" id="IPR033668">
    <property type="entry name" value="Reg_prot_E2"/>
</dbReference>
<comment type="subunit">
    <text evidence="12">Binds DNA as homodimer. Interacts with protein E1; this interaction greatly increases E1 DNA-binding activity. Interacts with protein L1; this interaction enhances E2-dependent replication and transcription activation. Interacts with protein L2; this interaction inhibits E2 transcriptional activity but not DNA replication function E2. Interacts with protein E7; this interaction inhibits E7 oncogenic activity. Interacts with host TAF1; this interaction modulates E2-dependent transcriptional regulation. Interacts with host BRD4; this interaction mediates E2 transcriptional activation function. Additionally, the interaction with host BRD4 on mitotic chromosomes mediates tethering of the viral genome. Interacts with host TOPBP1; this interaction is required for optimal viral DNA replication.</text>
</comment>
<dbReference type="GO" id="GO:0000166">
    <property type="term" value="F:nucleotide binding"/>
    <property type="evidence" value="ECO:0007669"/>
    <property type="project" value="UniProtKB-UniRule"/>
</dbReference>
<comment type="similarity">
    <text evidence="2">Belongs to the papillomaviridae E8^E2C protein family.</text>
</comment>
<dbReference type="Gene3D" id="1.10.287.30">
    <property type="entry name" value="E2 (early) protein, N terminal domain, subdomain 1"/>
    <property type="match status" value="1"/>
</dbReference>
<dbReference type="InterPro" id="IPR042503">
    <property type="entry name" value="Regulatory_protein_E2_N_1"/>
</dbReference>
<dbReference type="EMBL" id="JX444072">
    <property type="protein sequence ID" value="AFV27137.1"/>
    <property type="molecule type" value="Genomic_DNA"/>
</dbReference>
<keyword evidence="10 12" id="KW-0010">Activator</keyword>
<dbReference type="InterPro" id="IPR036050">
    <property type="entry name" value="Regulatory_protein_E2_N"/>
</dbReference>
<dbReference type="GO" id="GO:0006351">
    <property type="term" value="P:DNA-templated transcription"/>
    <property type="evidence" value="ECO:0007669"/>
    <property type="project" value="UniProtKB-UniRule"/>
</dbReference>